<feature type="transmembrane region" description="Helical" evidence="1">
    <location>
        <begin position="29"/>
        <end position="48"/>
    </location>
</feature>
<proteinExistence type="predicted"/>
<accession>A0A5N6VS75</accession>
<evidence type="ECO:0000313" key="2">
    <source>
        <dbReference type="EMBL" id="KAE8309960.1"/>
    </source>
</evidence>
<keyword evidence="3" id="KW-1185">Reference proteome</keyword>
<dbReference type="Proteomes" id="UP000325433">
    <property type="component" value="Unassembled WGS sequence"/>
</dbReference>
<evidence type="ECO:0000256" key="1">
    <source>
        <dbReference type="SAM" id="Phobius"/>
    </source>
</evidence>
<keyword evidence="1" id="KW-0812">Transmembrane</keyword>
<feature type="transmembrane region" description="Helical" evidence="1">
    <location>
        <begin position="6"/>
        <end position="24"/>
    </location>
</feature>
<feature type="transmembrane region" description="Helical" evidence="1">
    <location>
        <begin position="60"/>
        <end position="87"/>
    </location>
</feature>
<gene>
    <name evidence="2" type="ORF">BDV41DRAFT_579933</name>
</gene>
<reference evidence="3" key="1">
    <citation type="submission" date="2019-04" db="EMBL/GenBank/DDBJ databases">
        <title>Friends and foes A comparative genomics studyof 23 Aspergillus species from section Flavi.</title>
        <authorList>
            <consortium name="DOE Joint Genome Institute"/>
            <person name="Kjaerbolling I."/>
            <person name="Vesth T."/>
            <person name="Frisvad J.C."/>
            <person name="Nybo J.L."/>
            <person name="Theobald S."/>
            <person name="Kildgaard S."/>
            <person name="Isbrandt T."/>
            <person name="Kuo A."/>
            <person name="Sato A."/>
            <person name="Lyhne E.K."/>
            <person name="Kogle M.E."/>
            <person name="Wiebenga A."/>
            <person name="Kun R.S."/>
            <person name="Lubbers R.J."/>
            <person name="Makela M.R."/>
            <person name="Barry K."/>
            <person name="Chovatia M."/>
            <person name="Clum A."/>
            <person name="Daum C."/>
            <person name="Haridas S."/>
            <person name="He G."/>
            <person name="LaButti K."/>
            <person name="Lipzen A."/>
            <person name="Mondo S."/>
            <person name="Riley R."/>
            <person name="Salamov A."/>
            <person name="Simmons B.A."/>
            <person name="Magnuson J.K."/>
            <person name="Henrissat B."/>
            <person name="Mortensen U.H."/>
            <person name="Larsen T.O."/>
            <person name="Devries R.P."/>
            <person name="Grigoriev I.V."/>
            <person name="Machida M."/>
            <person name="Baker S.E."/>
            <person name="Andersen M.R."/>
        </authorList>
    </citation>
    <scope>NUCLEOTIDE SEQUENCE [LARGE SCALE GENOMIC DNA]</scope>
    <source>
        <strain evidence="3">CBS 130015</strain>
    </source>
</reference>
<evidence type="ECO:0000313" key="3">
    <source>
        <dbReference type="Proteomes" id="UP000325433"/>
    </source>
</evidence>
<keyword evidence="1" id="KW-1133">Transmembrane helix</keyword>
<sequence>MWKVVDWTYIFYGLSYQLAVVLLATSPRWYLYQALGSNIFWMLPWAIFVTKITLPQSSSWTNYAIIFGGANVFDFFDVSLITMAWLYRLVKGKVKITPTTSSGDPEVGQENE</sequence>
<organism evidence="2 3">
    <name type="scientific">Aspergillus transmontanensis</name>
    <dbReference type="NCBI Taxonomy" id="1034304"/>
    <lineage>
        <taxon>Eukaryota</taxon>
        <taxon>Fungi</taxon>
        <taxon>Dikarya</taxon>
        <taxon>Ascomycota</taxon>
        <taxon>Pezizomycotina</taxon>
        <taxon>Eurotiomycetes</taxon>
        <taxon>Eurotiomycetidae</taxon>
        <taxon>Eurotiales</taxon>
        <taxon>Aspergillaceae</taxon>
        <taxon>Aspergillus</taxon>
        <taxon>Aspergillus subgen. Circumdati</taxon>
    </lineage>
</organism>
<name>A0A5N6VS75_9EURO</name>
<protein>
    <submittedName>
        <fullName evidence="2">Uncharacterized protein</fullName>
    </submittedName>
</protein>
<dbReference type="AlphaFoldDB" id="A0A5N6VS75"/>
<keyword evidence="1" id="KW-0472">Membrane</keyword>
<dbReference type="EMBL" id="ML738359">
    <property type="protein sequence ID" value="KAE8309960.1"/>
    <property type="molecule type" value="Genomic_DNA"/>
</dbReference>